<keyword evidence="2" id="KW-1133">Transmembrane helix</keyword>
<protein>
    <recommendedName>
        <fullName evidence="6">WSC domain-containing protein</fullName>
    </recommendedName>
</protein>
<sequence>MVAMFLRLPLYSLDAGWLSIETSNACFWSSASYPYIAQGNPRVLGNADACPTSHNRSNGYLSLRECAALCLNDAETYVDVRSFIGCPAQPYGQNECYCREDLHISASSYITHCVTSACGPGTVDVDGAVSVYDNYCFTAVGATPVIGAVAATTTNPAGTTAGQTFTPTSNGAVETGENTQSTGDPGSSSTNGKELTESNKIALGVGIGFGIPSVIGVIIACVNCMHRY</sequence>
<feature type="chain" id="PRO_5014365037" description="WSC domain-containing protein" evidence="3">
    <location>
        <begin position="16"/>
        <end position="228"/>
    </location>
</feature>
<evidence type="ECO:0008006" key="6">
    <source>
        <dbReference type="Google" id="ProtNLM"/>
    </source>
</evidence>
<dbReference type="GeneID" id="36590348"/>
<proteinExistence type="predicted"/>
<keyword evidence="2" id="KW-0472">Membrane</keyword>
<feature type="compositionally biased region" description="Polar residues" evidence="1">
    <location>
        <begin position="165"/>
        <end position="193"/>
    </location>
</feature>
<accession>A0A2J6TVV7</accession>
<feature type="region of interest" description="Disordered" evidence="1">
    <location>
        <begin position="157"/>
        <end position="194"/>
    </location>
</feature>
<feature type="transmembrane region" description="Helical" evidence="2">
    <location>
        <begin position="201"/>
        <end position="222"/>
    </location>
</feature>
<keyword evidence="2" id="KW-0812">Transmembrane</keyword>
<evidence type="ECO:0000313" key="4">
    <source>
        <dbReference type="EMBL" id="PMD67121.1"/>
    </source>
</evidence>
<dbReference type="STRING" id="1095630.A0A2J6TVV7"/>
<dbReference type="OrthoDB" id="3562780at2759"/>
<evidence type="ECO:0000256" key="2">
    <source>
        <dbReference type="SAM" id="Phobius"/>
    </source>
</evidence>
<organism evidence="4 5">
    <name type="scientific">Hyaloscypha bicolor E</name>
    <dbReference type="NCBI Taxonomy" id="1095630"/>
    <lineage>
        <taxon>Eukaryota</taxon>
        <taxon>Fungi</taxon>
        <taxon>Dikarya</taxon>
        <taxon>Ascomycota</taxon>
        <taxon>Pezizomycotina</taxon>
        <taxon>Leotiomycetes</taxon>
        <taxon>Helotiales</taxon>
        <taxon>Hyaloscyphaceae</taxon>
        <taxon>Hyaloscypha</taxon>
        <taxon>Hyaloscypha bicolor</taxon>
    </lineage>
</organism>
<keyword evidence="5" id="KW-1185">Reference proteome</keyword>
<dbReference type="RefSeq" id="XP_024744025.1">
    <property type="nucleotide sequence ID" value="XM_024882271.1"/>
</dbReference>
<evidence type="ECO:0000256" key="1">
    <source>
        <dbReference type="SAM" id="MobiDB-lite"/>
    </source>
</evidence>
<gene>
    <name evidence="4" type="ORF">K444DRAFT_623336</name>
</gene>
<feature type="signal peptide" evidence="3">
    <location>
        <begin position="1"/>
        <end position="15"/>
    </location>
</feature>
<evidence type="ECO:0000256" key="3">
    <source>
        <dbReference type="SAM" id="SignalP"/>
    </source>
</evidence>
<dbReference type="AlphaFoldDB" id="A0A2J6TVV7"/>
<dbReference type="Proteomes" id="UP000235371">
    <property type="component" value="Unassembled WGS sequence"/>
</dbReference>
<evidence type="ECO:0000313" key="5">
    <source>
        <dbReference type="Proteomes" id="UP000235371"/>
    </source>
</evidence>
<dbReference type="InParanoid" id="A0A2J6TVV7"/>
<dbReference type="EMBL" id="KZ613740">
    <property type="protein sequence ID" value="PMD67121.1"/>
    <property type="molecule type" value="Genomic_DNA"/>
</dbReference>
<name>A0A2J6TVV7_9HELO</name>
<reference evidence="4 5" key="1">
    <citation type="submission" date="2016-04" db="EMBL/GenBank/DDBJ databases">
        <title>A degradative enzymes factory behind the ericoid mycorrhizal symbiosis.</title>
        <authorList>
            <consortium name="DOE Joint Genome Institute"/>
            <person name="Martino E."/>
            <person name="Morin E."/>
            <person name="Grelet G."/>
            <person name="Kuo A."/>
            <person name="Kohler A."/>
            <person name="Daghino S."/>
            <person name="Barry K."/>
            <person name="Choi C."/>
            <person name="Cichocki N."/>
            <person name="Clum A."/>
            <person name="Copeland A."/>
            <person name="Hainaut M."/>
            <person name="Haridas S."/>
            <person name="Labutti K."/>
            <person name="Lindquist E."/>
            <person name="Lipzen A."/>
            <person name="Khouja H.-R."/>
            <person name="Murat C."/>
            <person name="Ohm R."/>
            <person name="Olson A."/>
            <person name="Spatafora J."/>
            <person name="Veneault-Fourrey C."/>
            <person name="Henrissat B."/>
            <person name="Grigoriev I."/>
            <person name="Martin F."/>
            <person name="Perotto S."/>
        </authorList>
    </citation>
    <scope>NUCLEOTIDE SEQUENCE [LARGE SCALE GENOMIC DNA]</scope>
    <source>
        <strain evidence="4 5">E</strain>
    </source>
</reference>
<keyword evidence="3" id="KW-0732">Signal</keyword>